<evidence type="ECO:0000256" key="5">
    <source>
        <dbReference type="ARBA" id="ARBA00022692"/>
    </source>
</evidence>
<dbReference type="AlphaFoldDB" id="A0A562JJX1"/>
<dbReference type="Proteomes" id="UP000315343">
    <property type="component" value="Unassembled WGS sequence"/>
</dbReference>
<sequence>MLDNTTVTMLIEGTIDTLYMTFVSTIFAYMFAFPIGIALVVTKKDGLSPMGLFNRILDVTVNIGRSIPFLILLIAVIPLTKLIAGKSYGSTATIVPLVIASTPFIARLIESSLQEVDNGVIEAAQSMGASLSTIIFKVLVPEAKSSLIVGGTIAIGTILSYSAMAGVVGGGGLGDIAIQYGYYRYQKEIMLITVILLIILVQILQSIGMKIAKKTDKRVV</sequence>
<feature type="transmembrane region" description="Helical" evidence="8">
    <location>
        <begin position="20"/>
        <end position="42"/>
    </location>
</feature>
<evidence type="ECO:0000259" key="9">
    <source>
        <dbReference type="PROSITE" id="PS50928"/>
    </source>
</evidence>
<reference evidence="10 11" key="1">
    <citation type="submission" date="2019-07" db="EMBL/GenBank/DDBJ databases">
        <title>Genomic Encyclopedia of Type Strains, Phase I: the one thousand microbial genomes (KMG-I) project.</title>
        <authorList>
            <person name="Kyrpides N."/>
        </authorList>
    </citation>
    <scope>NUCLEOTIDE SEQUENCE [LARGE SCALE GENOMIC DNA]</scope>
    <source>
        <strain evidence="10 11">DSM 13558</strain>
    </source>
</reference>
<keyword evidence="4" id="KW-1003">Cell membrane</keyword>
<dbReference type="InterPro" id="IPR051322">
    <property type="entry name" value="AA_ABC_Transporter_Permease"/>
</dbReference>
<keyword evidence="5 8" id="KW-0812">Transmembrane</keyword>
<accession>A0A562JJX1</accession>
<feature type="domain" description="ABC transmembrane type-1" evidence="9">
    <location>
        <begin position="14"/>
        <end position="208"/>
    </location>
</feature>
<dbReference type="Gene3D" id="1.10.3720.10">
    <property type="entry name" value="MetI-like"/>
    <property type="match status" value="1"/>
</dbReference>
<evidence type="ECO:0000313" key="11">
    <source>
        <dbReference type="Proteomes" id="UP000315343"/>
    </source>
</evidence>
<feature type="transmembrane region" description="Helical" evidence="8">
    <location>
        <begin position="189"/>
        <end position="208"/>
    </location>
</feature>
<organism evidence="10 11">
    <name type="scientific">Sedimentibacter saalensis</name>
    <dbReference type="NCBI Taxonomy" id="130788"/>
    <lineage>
        <taxon>Bacteria</taxon>
        <taxon>Bacillati</taxon>
        <taxon>Bacillota</taxon>
        <taxon>Tissierellia</taxon>
        <taxon>Sedimentibacter</taxon>
    </lineage>
</organism>
<evidence type="ECO:0000256" key="7">
    <source>
        <dbReference type="ARBA" id="ARBA00023136"/>
    </source>
</evidence>
<proteinExistence type="inferred from homology"/>
<dbReference type="RefSeq" id="WP_145078556.1">
    <property type="nucleotide sequence ID" value="NZ_VLKH01000001.1"/>
</dbReference>
<dbReference type="GO" id="GO:0048473">
    <property type="term" value="P:D-methionine transmembrane transport"/>
    <property type="evidence" value="ECO:0007669"/>
    <property type="project" value="TreeGrafter"/>
</dbReference>
<keyword evidence="11" id="KW-1185">Reference proteome</keyword>
<evidence type="ECO:0000256" key="4">
    <source>
        <dbReference type="ARBA" id="ARBA00022475"/>
    </source>
</evidence>
<dbReference type="SUPFAM" id="SSF161098">
    <property type="entry name" value="MetI-like"/>
    <property type="match status" value="1"/>
</dbReference>
<comment type="similarity">
    <text evidence="2">Belongs to the binding-protein-dependent transport system permease family. CysTW subfamily.</text>
</comment>
<evidence type="ECO:0000256" key="6">
    <source>
        <dbReference type="ARBA" id="ARBA00022989"/>
    </source>
</evidence>
<keyword evidence="6 8" id="KW-1133">Transmembrane helix</keyword>
<dbReference type="InterPro" id="IPR000515">
    <property type="entry name" value="MetI-like"/>
</dbReference>
<protein>
    <submittedName>
        <fullName evidence="10">D-methionine transport system permease protein</fullName>
    </submittedName>
</protein>
<dbReference type="InterPro" id="IPR035906">
    <property type="entry name" value="MetI-like_sf"/>
</dbReference>
<dbReference type="PANTHER" id="PTHR30450:SF1">
    <property type="entry name" value="D-METHIONINE TRANSPORT SYSTEM PERMEASE PROTEIN METI-RELATED"/>
    <property type="match status" value="1"/>
</dbReference>
<keyword evidence="3 8" id="KW-0813">Transport</keyword>
<feature type="transmembrane region" description="Helical" evidence="8">
    <location>
        <begin position="63"/>
        <end position="84"/>
    </location>
</feature>
<dbReference type="PANTHER" id="PTHR30450">
    <property type="entry name" value="ABC TRANSPORTER PERMEASE"/>
    <property type="match status" value="1"/>
</dbReference>
<evidence type="ECO:0000256" key="8">
    <source>
        <dbReference type="RuleBase" id="RU363032"/>
    </source>
</evidence>
<dbReference type="GO" id="GO:0005886">
    <property type="term" value="C:plasma membrane"/>
    <property type="evidence" value="ECO:0007669"/>
    <property type="project" value="UniProtKB-SubCell"/>
</dbReference>
<evidence type="ECO:0000256" key="2">
    <source>
        <dbReference type="ARBA" id="ARBA00007069"/>
    </source>
</evidence>
<name>A0A562JJX1_9FIRM</name>
<feature type="transmembrane region" description="Helical" evidence="8">
    <location>
        <begin position="147"/>
        <end position="169"/>
    </location>
</feature>
<evidence type="ECO:0000256" key="1">
    <source>
        <dbReference type="ARBA" id="ARBA00004651"/>
    </source>
</evidence>
<dbReference type="FunFam" id="1.10.3720.10:FF:000002">
    <property type="entry name" value="D-methionine ABC transporter permease MetI"/>
    <property type="match status" value="1"/>
</dbReference>
<evidence type="ECO:0000256" key="3">
    <source>
        <dbReference type="ARBA" id="ARBA00022448"/>
    </source>
</evidence>
<dbReference type="OrthoDB" id="9793490at2"/>
<comment type="subcellular location">
    <subcellularLocation>
        <location evidence="1 8">Cell membrane</location>
        <topology evidence="1 8">Multi-pass membrane protein</topology>
    </subcellularLocation>
</comment>
<dbReference type="Pfam" id="PF00528">
    <property type="entry name" value="BPD_transp_1"/>
    <property type="match status" value="1"/>
</dbReference>
<comment type="caution">
    <text evidence="10">The sequence shown here is derived from an EMBL/GenBank/DDBJ whole genome shotgun (WGS) entry which is preliminary data.</text>
</comment>
<dbReference type="PROSITE" id="PS50928">
    <property type="entry name" value="ABC_TM1"/>
    <property type="match status" value="1"/>
</dbReference>
<gene>
    <name evidence="10" type="ORF">LY60_00126</name>
</gene>
<dbReference type="EMBL" id="VLKH01000001">
    <property type="protein sequence ID" value="TWH83517.1"/>
    <property type="molecule type" value="Genomic_DNA"/>
</dbReference>
<evidence type="ECO:0000313" key="10">
    <source>
        <dbReference type="EMBL" id="TWH83517.1"/>
    </source>
</evidence>
<dbReference type="CDD" id="cd06261">
    <property type="entry name" value="TM_PBP2"/>
    <property type="match status" value="1"/>
</dbReference>
<keyword evidence="7 8" id="KW-0472">Membrane</keyword>